<reference evidence="1" key="1">
    <citation type="submission" date="2022-10" db="EMBL/GenBank/DDBJ databases">
        <title>The complete genomes of actinobacterial strains from the NBC collection.</title>
        <authorList>
            <person name="Joergensen T.S."/>
            <person name="Alvarez Arevalo M."/>
            <person name="Sterndorff E.B."/>
            <person name="Faurdal D."/>
            <person name="Vuksanovic O."/>
            <person name="Mourched A.-S."/>
            <person name="Charusanti P."/>
            <person name="Shaw S."/>
            <person name="Blin K."/>
            <person name="Weber T."/>
        </authorList>
    </citation>
    <scope>NUCLEOTIDE SEQUENCE</scope>
    <source>
        <strain evidence="1">NBC_00254</strain>
    </source>
</reference>
<evidence type="ECO:0000313" key="2">
    <source>
        <dbReference type="Proteomes" id="UP001432011"/>
    </source>
</evidence>
<dbReference type="RefSeq" id="WP_328708419.1">
    <property type="nucleotide sequence ID" value="NZ_CP108085.1"/>
</dbReference>
<evidence type="ECO:0000313" key="1">
    <source>
        <dbReference type="EMBL" id="WUP72382.1"/>
    </source>
</evidence>
<gene>
    <name evidence="1" type="ORF">OG913_23450</name>
</gene>
<dbReference type="Proteomes" id="UP001432011">
    <property type="component" value="Chromosome"/>
</dbReference>
<organism evidence="1 2">
    <name type="scientific">Microbispora hainanensis</name>
    <dbReference type="NCBI Taxonomy" id="568844"/>
    <lineage>
        <taxon>Bacteria</taxon>
        <taxon>Bacillati</taxon>
        <taxon>Actinomycetota</taxon>
        <taxon>Actinomycetes</taxon>
        <taxon>Streptosporangiales</taxon>
        <taxon>Streptosporangiaceae</taxon>
        <taxon>Microbispora</taxon>
    </lineage>
</organism>
<keyword evidence="2" id="KW-1185">Reference proteome</keyword>
<protein>
    <submittedName>
        <fullName evidence="1">Uncharacterized protein</fullName>
    </submittedName>
</protein>
<name>A0ABZ1SIU9_9ACTN</name>
<accession>A0ABZ1SIU9</accession>
<dbReference type="EMBL" id="CP108085">
    <property type="protein sequence ID" value="WUP72382.1"/>
    <property type="molecule type" value="Genomic_DNA"/>
</dbReference>
<sequence>MRIKWKVEERWGLYYTYLQELAAFFDPPVKVNQLGEAVPELHGPIEHASSLRTHTLKEVNEGSLPLRAKLAHLNALLDGLRNALRVIDERVRRAVAEGRL</sequence>
<proteinExistence type="predicted"/>